<dbReference type="GO" id="GO:0005085">
    <property type="term" value="F:guanyl-nucleotide exchange factor activity"/>
    <property type="evidence" value="ECO:0007669"/>
    <property type="project" value="TreeGrafter"/>
</dbReference>
<evidence type="ECO:0000256" key="4">
    <source>
        <dbReference type="ARBA" id="ARBA00022540"/>
    </source>
</evidence>
<dbReference type="InParanoid" id="A0A3N4LBI6"/>
<evidence type="ECO:0000256" key="1">
    <source>
        <dbReference type="ARBA" id="ARBA00004514"/>
    </source>
</evidence>
<sequence>MGPKSTAPPGLTSFLNILNKNENKHDTNAYIELFISLLSRRQIRNSRSVAIATAELLLRVISVYKWQDLNQLIAHIKEVGNRLMAAQPREMAVGNIVRRVLGLIREEYEGDSKAGNISVYSDSGLDSITGRKRGESTSVLFSNLQPVLDGGEAGLLKPQVTRTTFAHQGGQFTSMFSLLSHPGSPEQNGTSTPPPTSHSSVPPTPTQSITTTATTITTEKSPPGPPGPTRDMKPGIIEGLQEILDELLTVDDQIASYSLDHIHSNEIILTHGSSLTVQKFLLKAASKRTFTVIVAEGFPNDHEATHARVMGFDPTNPIDDDDILDEVPQEQFQKTLAQAGISVILIPDAAVYAIMSRVNKVILGTHAVLANGGLLAVAGARTIAKAARDHSTPVVVVSGVYKLSPMYPYDWEALVEIGDPGKVVSWEALGEIGEGVGEKVVSVLNPIFDYVPAELVDLYVTNLGGHAPSFLYRVVGDHYRHEDINLGV</sequence>
<evidence type="ECO:0000313" key="12">
    <source>
        <dbReference type="Proteomes" id="UP000267821"/>
    </source>
</evidence>
<evidence type="ECO:0000256" key="2">
    <source>
        <dbReference type="ARBA" id="ARBA00007251"/>
    </source>
</evidence>
<dbReference type="SUPFAM" id="SSF100950">
    <property type="entry name" value="NagB/RpiA/CoA transferase-like"/>
    <property type="match status" value="1"/>
</dbReference>
<protein>
    <recommendedName>
        <fullName evidence="6">Translation initiation factor eIF2B subunit beta</fullName>
    </recommendedName>
    <alternativeName>
        <fullName evidence="7">eIF2B GDP-GTP exchange factor subunit beta</fullName>
    </alternativeName>
</protein>
<keyword evidence="5" id="KW-0648">Protein biosynthesis</keyword>
<dbReference type="FunCoup" id="A0A3N4LBI6">
    <property type="interactions" value="1055"/>
</dbReference>
<dbReference type="InterPro" id="IPR037171">
    <property type="entry name" value="NagB/RpiA_transferase-like"/>
</dbReference>
<gene>
    <name evidence="11" type="ORF">L211DRAFT_532127</name>
</gene>
<dbReference type="PANTHER" id="PTHR45859">
    <property type="entry name" value="TRANSLATION INITIATION FACTOR EIF-2B SUBUNIT BETA"/>
    <property type="match status" value="1"/>
</dbReference>
<dbReference type="STRING" id="1051890.A0A3N4LBI6"/>
<dbReference type="Gene3D" id="3.40.50.10470">
    <property type="entry name" value="Translation initiation factor eif-2b, domain 2"/>
    <property type="match status" value="1"/>
</dbReference>
<comment type="subunit">
    <text evidence="8">Component of the translation initiation factor 2B (eIF2B) complex which is a heterodecamer of two sets of five different subunits: alpha, beta, gamma, delta and epsilon. Subunits alpha, beta and delta comprise a regulatory subcomplex and subunits epsilon and gamma comprise a catalytic subcomplex. Within the complex, the hexameric regulatory complex resides at the center, with the two heterodimeric catalytic subcomplexes bound on opposite sides.</text>
</comment>
<reference evidence="11 12" key="1">
    <citation type="journal article" date="2018" name="Nat. Ecol. Evol.">
        <title>Pezizomycetes genomes reveal the molecular basis of ectomycorrhizal truffle lifestyle.</title>
        <authorList>
            <person name="Murat C."/>
            <person name="Payen T."/>
            <person name="Noel B."/>
            <person name="Kuo A."/>
            <person name="Morin E."/>
            <person name="Chen J."/>
            <person name="Kohler A."/>
            <person name="Krizsan K."/>
            <person name="Balestrini R."/>
            <person name="Da Silva C."/>
            <person name="Montanini B."/>
            <person name="Hainaut M."/>
            <person name="Levati E."/>
            <person name="Barry K.W."/>
            <person name="Belfiori B."/>
            <person name="Cichocki N."/>
            <person name="Clum A."/>
            <person name="Dockter R.B."/>
            <person name="Fauchery L."/>
            <person name="Guy J."/>
            <person name="Iotti M."/>
            <person name="Le Tacon F."/>
            <person name="Lindquist E.A."/>
            <person name="Lipzen A."/>
            <person name="Malagnac F."/>
            <person name="Mello A."/>
            <person name="Molinier V."/>
            <person name="Miyauchi S."/>
            <person name="Poulain J."/>
            <person name="Riccioni C."/>
            <person name="Rubini A."/>
            <person name="Sitrit Y."/>
            <person name="Splivallo R."/>
            <person name="Traeger S."/>
            <person name="Wang M."/>
            <person name="Zifcakova L."/>
            <person name="Wipf D."/>
            <person name="Zambonelli A."/>
            <person name="Paolocci F."/>
            <person name="Nowrousian M."/>
            <person name="Ottonello S."/>
            <person name="Baldrian P."/>
            <person name="Spatafora J.W."/>
            <person name="Henrissat B."/>
            <person name="Nagy L.G."/>
            <person name="Aury J.M."/>
            <person name="Wincker P."/>
            <person name="Grigoriev I.V."/>
            <person name="Bonfante P."/>
            <person name="Martin F.M."/>
        </authorList>
    </citation>
    <scope>NUCLEOTIDE SEQUENCE [LARGE SCALE GENOMIC DNA]</scope>
    <source>
        <strain evidence="11 12">ATCC MYA-4762</strain>
    </source>
</reference>
<keyword evidence="4 11" id="KW-0396">Initiation factor</keyword>
<feature type="region of interest" description="Disordered" evidence="10">
    <location>
        <begin position="176"/>
        <end position="231"/>
    </location>
</feature>
<feature type="compositionally biased region" description="Low complexity" evidence="10">
    <location>
        <begin position="197"/>
        <end position="221"/>
    </location>
</feature>
<evidence type="ECO:0000256" key="3">
    <source>
        <dbReference type="ARBA" id="ARBA00022490"/>
    </source>
</evidence>
<dbReference type="FunFam" id="3.40.50.10470:FF:000008">
    <property type="entry name" value="Translation initiation factor 2B, beta subunit"/>
    <property type="match status" value="1"/>
</dbReference>
<evidence type="ECO:0000313" key="11">
    <source>
        <dbReference type="EMBL" id="RPB20254.1"/>
    </source>
</evidence>
<comment type="similarity">
    <text evidence="2 9">Belongs to the eIF-2B alpha/beta/delta subunits family.</text>
</comment>
<evidence type="ECO:0000256" key="7">
    <source>
        <dbReference type="ARBA" id="ARBA00044228"/>
    </source>
</evidence>
<dbReference type="OrthoDB" id="269919at2759"/>
<keyword evidence="3" id="KW-0963">Cytoplasm</keyword>
<dbReference type="GO" id="GO:0003743">
    <property type="term" value="F:translation initiation factor activity"/>
    <property type="evidence" value="ECO:0007669"/>
    <property type="project" value="UniProtKB-KW"/>
</dbReference>
<dbReference type="GO" id="GO:0005851">
    <property type="term" value="C:eukaryotic translation initiation factor 2B complex"/>
    <property type="evidence" value="ECO:0007669"/>
    <property type="project" value="TreeGrafter"/>
</dbReference>
<dbReference type="InterPro" id="IPR000649">
    <property type="entry name" value="IF-2B-related"/>
</dbReference>
<evidence type="ECO:0000256" key="5">
    <source>
        <dbReference type="ARBA" id="ARBA00022917"/>
    </source>
</evidence>
<dbReference type="EMBL" id="ML121575">
    <property type="protein sequence ID" value="RPB20254.1"/>
    <property type="molecule type" value="Genomic_DNA"/>
</dbReference>
<evidence type="ECO:0000256" key="10">
    <source>
        <dbReference type="SAM" id="MobiDB-lite"/>
    </source>
</evidence>
<proteinExistence type="inferred from homology"/>
<dbReference type="AlphaFoldDB" id="A0A3N4LBI6"/>
<dbReference type="Proteomes" id="UP000267821">
    <property type="component" value="Unassembled WGS sequence"/>
</dbReference>
<dbReference type="GO" id="GO:0005829">
    <property type="term" value="C:cytosol"/>
    <property type="evidence" value="ECO:0007669"/>
    <property type="project" value="UniProtKB-SubCell"/>
</dbReference>
<dbReference type="InterPro" id="IPR051855">
    <property type="entry name" value="eIF2B_beta_subunit"/>
</dbReference>
<evidence type="ECO:0000256" key="9">
    <source>
        <dbReference type="RuleBase" id="RU003814"/>
    </source>
</evidence>
<evidence type="ECO:0000256" key="8">
    <source>
        <dbReference type="ARBA" id="ARBA00046432"/>
    </source>
</evidence>
<dbReference type="InterPro" id="IPR042529">
    <property type="entry name" value="IF_2B-like_C"/>
</dbReference>
<dbReference type="Pfam" id="PF01008">
    <property type="entry name" value="IF-2B"/>
    <property type="match status" value="2"/>
</dbReference>
<name>A0A3N4LBI6_9PEZI</name>
<accession>A0A3N4LBI6</accession>
<comment type="subcellular location">
    <subcellularLocation>
        <location evidence="1">Cytoplasm</location>
        <location evidence="1">Cytosol</location>
    </subcellularLocation>
</comment>
<keyword evidence="12" id="KW-1185">Reference proteome</keyword>
<evidence type="ECO:0000256" key="6">
    <source>
        <dbReference type="ARBA" id="ARBA00044122"/>
    </source>
</evidence>
<dbReference type="PANTHER" id="PTHR45859:SF1">
    <property type="entry name" value="TRANSLATION INITIATION FACTOR EIF-2B SUBUNIT BETA"/>
    <property type="match status" value="1"/>
</dbReference>
<organism evidence="11 12">
    <name type="scientific">Terfezia boudieri ATCC MYA-4762</name>
    <dbReference type="NCBI Taxonomy" id="1051890"/>
    <lineage>
        <taxon>Eukaryota</taxon>
        <taxon>Fungi</taxon>
        <taxon>Dikarya</taxon>
        <taxon>Ascomycota</taxon>
        <taxon>Pezizomycotina</taxon>
        <taxon>Pezizomycetes</taxon>
        <taxon>Pezizales</taxon>
        <taxon>Pezizaceae</taxon>
        <taxon>Terfezia</taxon>
    </lineage>
</organism>